<dbReference type="RefSeq" id="WP_009256464.1">
    <property type="nucleotide sequence ID" value="NZ_BAABXS010000001.1"/>
</dbReference>
<sequence length="107" mass="12382">MDCKQAEKLIPDFIKGEMETRAAKQFLEHVKKCPSCKEELSIQFLVTVGMERLEDGDAFNLNDELSARLQMAESHVKIRQRLQRGLYYFEVIAMLIVILVMTTVVFI</sequence>
<keyword evidence="1" id="KW-0812">Transmembrane</keyword>
<dbReference type="EMBL" id="MCGI01000010">
    <property type="protein sequence ID" value="ODM02149.1"/>
    <property type="molecule type" value="Genomic_DNA"/>
</dbReference>
<evidence type="ECO:0000313" key="4">
    <source>
        <dbReference type="Proteomes" id="UP000095003"/>
    </source>
</evidence>
<dbReference type="AlphaFoldDB" id="A0A1E3A0H0"/>
<protein>
    <recommendedName>
        <fullName evidence="2">Putative zinc-finger domain-containing protein</fullName>
    </recommendedName>
</protein>
<evidence type="ECO:0000256" key="1">
    <source>
        <dbReference type="SAM" id="Phobius"/>
    </source>
</evidence>
<keyword evidence="1" id="KW-1133">Transmembrane helix</keyword>
<dbReference type="Pfam" id="PF13490">
    <property type="entry name" value="zf-HC2"/>
    <property type="match status" value="1"/>
</dbReference>
<reference evidence="3 4" key="1">
    <citation type="submission" date="2016-07" db="EMBL/GenBank/DDBJ databases">
        <title>Characterization of isolates of Eisenbergiella tayi derived from blood cultures, using whole genome sequencing.</title>
        <authorList>
            <person name="Burdz T."/>
            <person name="Wiebe D."/>
            <person name="Huynh C."/>
            <person name="Bernard K."/>
        </authorList>
    </citation>
    <scope>NUCLEOTIDE SEQUENCE [LARGE SCALE GENOMIC DNA]</scope>
    <source>
        <strain evidence="3 4">NML 120489</strain>
    </source>
</reference>
<evidence type="ECO:0000313" key="3">
    <source>
        <dbReference type="EMBL" id="ODM02149.1"/>
    </source>
</evidence>
<organism evidence="3 4">
    <name type="scientific">Eisenbergiella tayi</name>
    <dbReference type="NCBI Taxonomy" id="1432052"/>
    <lineage>
        <taxon>Bacteria</taxon>
        <taxon>Bacillati</taxon>
        <taxon>Bacillota</taxon>
        <taxon>Clostridia</taxon>
        <taxon>Lachnospirales</taxon>
        <taxon>Lachnospiraceae</taxon>
        <taxon>Eisenbergiella</taxon>
    </lineage>
</organism>
<feature type="transmembrane region" description="Helical" evidence="1">
    <location>
        <begin position="86"/>
        <end position="106"/>
    </location>
</feature>
<dbReference type="GeneID" id="93304341"/>
<name>A0A1E3A0H0_9FIRM</name>
<dbReference type="Proteomes" id="UP000095003">
    <property type="component" value="Unassembled WGS sequence"/>
</dbReference>
<comment type="caution">
    <text evidence="3">The sequence shown here is derived from an EMBL/GenBank/DDBJ whole genome shotgun (WGS) entry which is preliminary data.</text>
</comment>
<gene>
    <name evidence="3" type="ORF">BEH84_06292</name>
</gene>
<evidence type="ECO:0000259" key="2">
    <source>
        <dbReference type="Pfam" id="PF13490"/>
    </source>
</evidence>
<keyword evidence="1" id="KW-0472">Membrane</keyword>
<dbReference type="InterPro" id="IPR027383">
    <property type="entry name" value="Znf_put"/>
</dbReference>
<feature type="domain" description="Putative zinc-finger" evidence="2">
    <location>
        <begin position="3"/>
        <end position="36"/>
    </location>
</feature>
<accession>A0A1E3A0H0</accession>
<proteinExistence type="predicted"/>